<organism evidence="2 3">
    <name type="scientific">Brassica carinata</name>
    <name type="common">Ethiopian mustard</name>
    <name type="synonym">Abyssinian cabbage</name>
    <dbReference type="NCBI Taxonomy" id="52824"/>
    <lineage>
        <taxon>Eukaryota</taxon>
        <taxon>Viridiplantae</taxon>
        <taxon>Streptophyta</taxon>
        <taxon>Embryophyta</taxon>
        <taxon>Tracheophyta</taxon>
        <taxon>Spermatophyta</taxon>
        <taxon>Magnoliopsida</taxon>
        <taxon>eudicotyledons</taxon>
        <taxon>Gunneridae</taxon>
        <taxon>Pentapetalae</taxon>
        <taxon>rosids</taxon>
        <taxon>malvids</taxon>
        <taxon>Brassicales</taxon>
        <taxon>Brassicaceae</taxon>
        <taxon>Brassiceae</taxon>
        <taxon>Brassica</taxon>
    </lineage>
</organism>
<feature type="domain" description="RNase H type-1" evidence="1">
    <location>
        <begin position="1"/>
        <end position="81"/>
    </location>
</feature>
<comment type="caution">
    <text evidence="2">The sequence shown here is derived from an EMBL/GenBank/DDBJ whole genome shotgun (WGS) entry which is preliminary data.</text>
</comment>
<dbReference type="PANTHER" id="PTHR47074">
    <property type="entry name" value="BNAC02G40300D PROTEIN"/>
    <property type="match status" value="1"/>
</dbReference>
<dbReference type="Proteomes" id="UP000886595">
    <property type="component" value="Unassembled WGS sequence"/>
</dbReference>
<dbReference type="InterPro" id="IPR002156">
    <property type="entry name" value="RNaseH_domain"/>
</dbReference>
<dbReference type="GO" id="GO:0004523">
    <property type="term" value="F:RNA-DNA hybrid ribonuclease activity"/>
    <property type="evidence" value="ECO:0007669"/>
    <property type="project" value="InterPro"/>
</dbReference>
<dbReference type="SUPFAM" id="SSF53098">
    <property type="entry name" value="Ribonuclease H-like"/>
    <property type="match status" value="1"/>
</dbReference>
<dbReference type="CDD" id="cd06222">
    <property type="entry name" value="RNase_H_like"/>
    <property type="match status" value="1"/>
</dbReference>
<name>A0A8X8AW28_BRACI</name>
<evidence type="ECO:0000313" key="2">
    <source>
        <dbReference type="EMBL" id="KAG2314979.1"/>
    </source>
</evidence>
<evidence type="ECO:0000313" key="3">
    <source>
        <dbReference type="Proteomes" id="UP000886595"/>
    </source>
</evidence>
<sequence>MAEALAMRDALQDAKRKSLTNVWCRTDSQELVRAFNSKTYPVELFGVLMDIEFLSSSFTSFFVSYVSRENNTTADSLAKSALYNYPTTLY</sequence>
<dbReference type="InterPro" id="IPR052929">
    <property type="entry name" value="RNase_H-like_EbsB-rel"/>
</dbReference>
<reference evidence="2 3" key="1">
    <citation type="submission" date="2020-02" db="EMBL/GenBank/DDBJ databases">
        <authorList>
            <person name="Ma Q."/>
            <person name="Huang Y."/>
            <person name="Song X."/>
            <person name="Pei D."/>
        </authorList>
    </citation>
    <scope>NUCLEOTIDE SEQUENCE [LARGE SCALE GENOMIC DNA]</scope>
    <source>
        <strain evidence="2">Sxm20200214</strain>
        <tissue evidence="2">Leaf</tissue>
    </source>
</reference>
<gene>
    <name evidence="2" type="ORF">Bca52824_018101</name>
</gene>
<dbReference type="Pfam" id="PF13456">
    <property type="entry name" value="RVT_3"/>
    <property type="match status" value="1"/>
</dbReference>
<proteinExistence type="predicted"/>
<dbReference type="InterPro" id="IPR044730">
    <property type="entry name" value="RNase_H-like_dom_plant"/>
</dbReference>
<dbReference type="OrthoDB" id="10410810at2759"/>
<dbReference type="Gene3D" id="3.30.420.10">
    <property type="entry name" value="Ribonuclease H-like superfamily/Ribonuclease H"/>
    <property type="match status" value="1"/>
</dbReference>
<accession>A0A8X8AW28</accession>
<dbReference type="EMBL" id="JAAMPC010000004">
    <property type="protein sequence ID" value="KAG2314979.1"/>
    <property type="molecule type" value="Genomic_DNA"/>
</dbReference>
<keyword evidence="3" id="KW-1185">Reference proteome</keyword>
<dbReference type="PANTHER" id="PTHR47074:SF49">
    <property type="entry name" value="POLYNUCLEOTIDYL TRANSFERASE, RIBONUCLEASE H-LIKE SUPERFAMILY PROTEIN"/>
    <property type="match status" value="1"/>
</dbReference>
<evidence type="ECO:0000259" key="1">
    <source>
        <dbReference type="Pfam" id="PF13456"/>
    </source>
</evidence>
<dbReference type="AlphaFoldDB" id="A0A8X8AW28"/>
<dbReference type="InterPro" id="IPR036397">
    <property type="entry name" value="RNaseH_sf"/>
</dbReference>
<protein>
    <recommendedName>
        <fullName evidence="1">RNase H type-1 domain-containing protein</fullName>
    </recommendedName>
</protein>
<dbReference type="InterPro" id="IPR012337">
    <property type="entry name" value="RNaseH-like_sf"/>
</dbReference>
<dbReference type="GO" id="GO:0003676">
    <property type="term" value="F:nucleic acid binding"/>
    <property type="evidence" value="ECO:0007669"/>
    <property type="project" value="InterPro"/>
</dbReference>